<keyword evidence="7 10" id="KW-0274">FAD</keyword>
<keyword evidence="8 10" id="KW-0560">Oxidoreductase</keyword>
<keyword evidence="2 10" id="KW-0489">Methyltransferase</keyword>
<comment type="similarity">
    <text evidence="10">In the C-terminal section; belongs to the DAO family.</text>
</comment>
<dbReference type="InterPro" id="IPR023032">
    <property type="entry name" value="tRNA_MAMT_biosynth_bifunc_MnmC"/>
</dbReference>
<dbReference type="Pfam" id="PF05430">
    <property type="entry name" value="Methyltransf_30"/>
    <property type="match status" value="1"/>
</dbReference>
<evidence type="ECO:0000259" key="12">
    <source>
        <dbReference type="Pfam" id="PF05430"/>
    </source>
</evidence>
<evidence type="ECO:0000256" key="6">
    <source>
        <dbReference type="ARBA" id="ARBA00022694"/>
    </source>
</evidence>
<evidence type="ECO:0000256" key="5">
    <source>
        <dbReference type="ARBA" id="ARBA00022691"/>
    </source>
</evidence>
<dbReference type="InterPro" id="IPR008471">
    <property type="entry name" value="MnmC-like_methylTransf"/>
</dbReference>
<feature type="domain" description="MnmC-like methyltransferase" evidence="12">
    <location>
        <begin position="121"/>
        <end position="247"/>
    </location>
</feature>
<keyword evidence="1 10" id="KW-0963">Cytoplasm</keyword>
<evidence type="ECO:0000256" key="10">
    <source>
        <dbReference type="HAMAP-Rule" id="MF_01102"/>
    </source>
</evidence>
<dbReference type="GO" id="GO:0032259">
    <property type="term" value="P:methylation"/>
    <property type="evidence" value="ECO:0007669"/>
    <property type="project" value="UniProtKB-KW"/>
</dbReference>
<organism evidence="13 14">
    <name type="scientific">Idiomarina tyrosinivorans</name>
    <dbReference type="NCBI Taxonomy" id="1445662"/>
    <lineage>
        <taxon>Bacteria</taxon>
        <taxon>Pseudomonadati</taxon>
        <taxon>Pseudomonadota</taxon>
        <taxon>Gammaproteobacteria</taxon>
        <taxon>Alteromonadales</taxon>
        <taxon>Idiomarinaceae</taxon>
        <taxon>Idiomarina</taxon>
    </lineage>
</organism>
<sequence length="623" mass="68706">MPRVIVLRSLTVHSTTDLQYNEFGVPVSVHFDDVYFSVENGLAESRYVFLQHNGLPQRWNSVAEHYDFLIAETGFGTGLNFLATWQSFIEHAPDSLRLHFVSFEKYPLSRQQLRDALAHFPELDEYAEQLIEAYPTPNNGAHRVSFAQHRITLDLWIGDIADCLPEWQQQAQAQVDAWFLDGFAPSKNPQMWSDTLFNALATTAHRDTTVATFTAAGVVKQGLRKAGFEIQKVKGFGRKREMLTATTSDRHQRLKPARKRPRVAVIGDGISAHCCALQLSVRGCPVTLVGQQWGAGASGNPQAAVYPLLHLEPTPLSQFYLQAFSLSRSFYSQFAPSACHWQGVSELNINASKQQRAERLAEAHYVAETVMPESAAQASQFHGCEVAHDGLRHPRAGWLEPQPLLSAMRQAGQHITAIEDRLVNAVPRTAGHGWQLQLQSGKTVDVDYVIIATGAGIQQGLQQFDSKLTIQAPNVRGQVTFIAEQPQLPRSGVLCGKGYLTPSLNGQHCIGATFQRNSDSRECFPADDQENLAQLQQLLAQDVPTSVMGQRASVRNTSANHLPLVGKVPQQQSLYMLAGLGSRGFTSAPLAAEHIACEICGGVMPQTIDMQQRLQAVRAFTLA</sequence>
<dbReference type="Proteomes" id="UP000287996">
    <property type="component" value="Unassembled WGS sequence"/>
</dbReference>
<comment type="similarity">
    <text evidence="10">In the N-terminal section; belongs to the methyltransferase superfamily. tRNA (mnm(5)s(2)U34)-methyltransferase family.</text>
</comment>
<keyword evidence="9 10" id="KW-0511">Multifunctional enzyme</keyword>
<evidence type="ECO:0000256" key="8">
    <source>
        <dbReference type="ARBA" id="ARBA00023002"/>
    </source>
</evidence>
<dbReference type="InterPro" id="IPR047785">
    <property type="entry name" value="tRNA_MNMC2"/>
</dbReference>
<keyword evidence="4 10" id="KW-0808">Transferase</keyword>
<comment type="catalytic activity">
    <reaction evidence="10">
        <text>5-aminomethyl-2-thiouridine(34) in tRNA + S-adenosyl-L-methionine = 5-methylaminomethyl-2-thiouridine(34) in tRNA + S-adenosyl-L-homocysteine + H(+)</text>
        <dbReference type="Rhea" id="RHEA:19569"/>
        <dbReference type="Rhea" id="RHEA-COMP:10195"/>
        <dbReference type="Rhea" id="RHEA-COMP:10197"/>
        <dbReference type="ChEBI" id="CHEBI:15378"/>
        <dbReference type="ChEBI" id="CHEBI:57856"/>
        <dbReference type="ChEBI" id="CHEBI:59789"/>
        <dbReference type="ChEBI" id="CHEBI:74454"/>
        <dbReference type="ChEBI" id="CHEBI:74455"/>
        <dbReference type="EC" id="2.1.1.61"/>
    </reaction>
</comment>
<dbReference type="GO" id="GO:0004808">
    <property type="term" value="F:tRNA (5-methylaminomethyl-2-thiouridylate)(34)-methyltransferase activity"/>
    <property type="evidence" value="ECO:0007669"/>
    <property type="project" value="UniProtKB-EC"/>
</dbReference>
<feature type="region of interest" description="FAD-dependent cmnm(5)s(2)U34 oxidoreductase" evidence="10">
    <location>
        <begin position="266"/>
        <end position="623"/>
    </location>
</feature>
<reference evidence="13 14" key="1">
    <citation type="journal article" date="2011" name="Front. Microbiol.">
        <title>Genomic signatures of strain selection and enhancement in Bacillus atrophaeus var. globigii, a historical biowarfare simulant.</title>
        <authorList>
            <person name="Gibbons H.S."/>
            <person name="Broomall S.M."/>
            <person name="McNew L.A."/>
            <person name="Daligault H."/>
            <person name="Chapman C."/>
            <person name="Bruce D."/>
            <person name="Karavis M."/>
            <person name="Krepps M."/>
            <person name="McGregor P.A."/>
            <person name="Hong C."/>
            <person name="Park K.H."/>
            <person name="Akmal A."/>
            <person name="Feldman A."/>
            <person name="Lin J.S."/>
            <person name="Chang W.E."/>
            <person name="Higgs B.W."/>
            <person name="Demirev P."/>
            <person name="Lindquist J."/>
            <person name="Liem A."/>
            <person name="Fochler E."/>
            <person name="Read T.D."/>
            <person name="Tapia R."/>
            <person name="Johnson S."/>
            <person name="Bishop-Lilly K.A."/>
            <person name="Detter C."/>
            <person name="Han C."/>
            <person name="Sozhamannan S."/>
            <person name="Rosenzweig C.N."/>
            <person name="Skowronski E.W."/>
        </authorList>
    </citation>
    <scope>NUCLEOTIDE SEQUENCE [LARGE SCALE GENOMIC DNA]</scope>
    <source>
        <strain evidence="13 14">CC-PW-9</strain>
    </source>
</reference>
<dbReference type="HAMAP" id="MF_01102">
    <property type="entry name" value="MnmC"/>
    <property type="match status" value="1"/>
</dbReference>
<protein>
    <recommendedName>
        <fullName evidence="10">tRNA 5-methylaminomethyl-2-thiouridine biosynthesis bifunctional protein MnmC</fullName>
        <shortName evidence="10">tRNA mnm(5)s(2)U biosynthesis bifunctional protein</shortName>
    </recommendedName>
    <domain>
        <recommendedName>
            <fullName evidence="10">tRNA (mnm(5)s(2)U34)-methyltransferase</fullName>
            <ecNumber evidence="10">2.1.1.61</ecNumber>
        </recommendedName>
    </domain>
    <domain>
        <recommendedName>
            <fullName evidence="10">FAD-dependent cmnm(5)s(2)U34 oxidoreductase</fullName>
            <ecNumber evidence="10">1.5.-.-</ecNumber>
        </recommendedName>
    </domain>
</protein>
<comment type="subcellular location">
    <subcellularLocation>
        <location evidence="10">Cytoplasm</location>
    </subcellularLocation>
</comment>
<keyword evidence="5 10" id="KW-0949">S-adenosyl-L-methionine</keyword>
<dbReference type="PANTHER" id="PTHR13847:SF283">
    <property type="entry name" value="TRNA 5-METHYLAMINOMETHYL-2-THIOURIDINE BIOSYNTHESIS BIFUNCTIONAL PROTEIN MNMC"/>
    <property type="match status" value="1"/>
</dbReference>
<dbReference type="AlphaFoldDB" id="A0A432ZPE8"/>
<keyword evidence="6 10" id="KW-0819">tRNA processing</keyword>
<comment type="caution">
    <text evidence="13">The sequence shown here is derived from an EMBL/GenBank/DDBJ whole genome shotgun (WGS) entry which is preliminary data.</text>
</comment>
<evidence type="ECO:0000256" key="9">
    <source>
        <dbReference type="ARBA" id="ARBA00023268"/>
    </source>
</evidence>
<name>A0A432ZPE8_9GAMM</name>
<evidence type="ECO:0000256" key="4">
    <source>
        <dbReference type="ARBA" id="ARBA00022679"/>
    </source>
</evidence>
<dbReference type="InterPro" id="IPR017610">
    <property type="entry name" value="tRNA_S-uridine_synth_MnmC_C"/>
</dbReference>
<feature type="region of interest" description="tRNA (mnm(5)s(2)U34)-methyltransferase" evidence="10">
    <location>
        <begin position="1"/>
        <end position="248"/>
    </location>
</feature>
<evidence type="ECO:0000256" key="7">
    <source>
        <dbReference type="ARBA" id="ARBA00022827"/>
    </source>
</evidence>
<dbReference type="InterPro" id="IPR036188">
    <property type="entry name" value="FAD/NAD-bd_sf"/>
</dbReference>
<dbReference type="EMBL" id="PIQH01000008">
    <property type="protein sequence ID" value="RUO79718.1"/>
    <property type="molecule type" value="Genomic_DNA"/>
</dbReference>
<evidence type="ECO:0000313" key="14">
    <source>
        <dbReference type="Proteomes" id="UP000287996"/>
    </source>
</evidence>
<dbReference type="EC" id="2.1.1.61" evidence="10"/>
<dbReference type="EC" id="1.5.-.-" evidence="10"/>
<feature type="domain" description="FAD dependent oxidoreductase" evidence="11">
    <location>
        <begin position="262"/>
        <end position="596"/>
    </location>
</feature>
<comment type="function">
    <text evidence="10">Catalyzes the last two steps in the biosynthesis of 5-methylaminomethyl-2-thiouridine (mnm(5)s(2)U) at the wobble position (U34) in tRNA. Catalyzes the FAD-dependent demodification of cmnm(5)s(2)U34 to nm(5)s(2)U34, followed by the transfer of a methyl group from S-adenosyl-L-methionine to nm(5)s(2)U34, to form mnm(5)s(2)U34.</text>
</comment>
<evidence type="ECO:0000256" key="2">
    <source>
        <dbReference type="ARBA" id="ARBA00022603"/>
    </source>
</evidence>
<accession>A0A432ZPE8</accession>
<dbReference type="InterPro" id="IPR029063">
    <property type="entry name" value="SAM-dependent_MTases_sf"/>
</dbReference>
<evidence type="ECO:0000313" key="13">
    <source>
        <dbReference type="EMBL" id="RUO79718.1"/>
    </source>
</evidence>
<keyword evidence="3 10" id="KW-0285">Flavoprotein</keyword>
<dbReference type="Gene3D" id="3.30.9.10">
    <property type="entry name" value="D-Amino Acid Oxidase, subunit A, domain 2"/>
    <property type="match status" value="1"/>
</dbReference>
<evidence type="ECO:0000256" key="3">
    <source>
        <dbReference type="ARBA" id="ARBA00022630"/>
    </source>
</evidence>
<keyword evidence="14" id="KW-1185">Reference proteome</keyword>
<evidence type="ECO:0000259" key="11">
    <source>
        <dbReference type="Pfam" id="PF01266"/>
    </source>
</evidence>
<comment type="cofactor">
    <cofactor evidence="10">
        <name>FAD</name>
        <dbReference type="ChEBI" id="CHEBI:57692"/>
    </cofactor>
</comment>
<gene>
    <name evidence="10" type="primary">mnmC</name>
    <name evidence="13" type="ORF">CWI84_08785</name>
</gene>
<dbReference type="SUPFAM" id="SSF51905">
    <property type="entry name" value="FAD/NAD(P)-binding domain"/>
    <property type="match status" value="1"/>
</dbReference>
<dbReference type="NCBIfam" id="NF033855">
    <property type="entry name" value="tRNA_MNMC2"/>
    <property type="match status" value="1"/>
</dbReference>
<dbReference type="NCBIfam" id="TIGR03197">
    <property type="entry name" value="MnmC_Cterm"/>
    <property type="match status" value="1"/>
</dbReference>
<proteinExistence type="inferred from homology"/>
<dbReference type="Pfam" id="PF01266">
    <property type="entry name" value="DAO"/>
    <property type="match status" value="1"/>
</dbReference>
<dbReference type="PANTHER" id="PTHR13847">
    <property type="entry name" value="SARCOSINE DEHYDROGENASE-RELATED"/>
    <property type="match status" value="1"/>
</dbReference>
<dbReference type="GO" id="GO:0005737">
    <property type="term" value="C:cytoplasm"/>
    <property type="evidence" value="ECO:0007669"/>
    <property type="project" value="UniProtKB-SubCell"/>
</dbReference>
<evidence type="ECO:0000256" key="1">
    <source>
        <dbReference type="ARBA" id="ARBA00022490"/>
    </source>
</evidence>
<dbReference type="GO" id="GO:0016645">
    <property type="term" value="F:oxidoreductase activity, acting on the CH-NH group of donors"/>
    <property type="evidence" value="ECO:0007669"/>
    <property type="project" value="InterPro"/>
</dbReference>
<dbReference type="Gene3D" id="3.40.50.150">
    <property type="entry name" value="Vaccinia Virus protein VP39"/>
    <property type="match status" value="1"/>
</dbReference>
<dbReference type="InterPro" id="IPR006076">
    <property type="entry name" value="FAD-dep_OxRdtase"/>
</dbReference>
<dbReference type="NCBIfam" id="NF002481">
    <property type="entry name" value="PRK01747.1-2"/>
    <property type="match status" value="1"/>
</dbReference>
<dbReference type="Gene3D" id="3.50.50.60">
    <property type="entry name" value="FAD/NAD(P)-binding domain"/>
    <property type="match status" value="1"/>
</dbReference>
<dbReference type="GO" id="GO:0050660">
    <property type="term" value="F:flavin adenine dinucleotide binding"/>
    <property type="evidence" value="ECO:0007669"/>
    <property type="project" value="UniProtKB-UniRule"/>
</dbReference>
<dbReference type="GO" id="GO:0002097">
    <property type="term" value="P:tRNA wobble base modification"/>
    <property type="evidence" value="ECO:0007669"/>
    <property type="project" value="UniProtKB-UniRule"/>
</dbReference>